<sequence length="390" mass="42389">MKFNFHVSPNLKGKQTTQQIMRDLTIGLLVIFLCACIYYGMNYGMRYVLQLFLLLACSLLTTLVCEAIYAKILKIDIKTFLKNSFGWVTAIILTMMCPISITPFALIIATIFAIVIGRLLFGGFGQNIFNPAAVGRAVIFAAFAGATTDLVTSATPTATIASNYHWLPATPEVFDSFLSEYGGFWNLFLGNYPGAIGETFTLAILVVGIFLIVRHVIDWRVPVMYLGTIIVMTAIIALVSGIESYNGIPALLWYPALHLVTGGIVFGAVFMLTDPVTNPTSAAGRVFFAMGAAILTVLLRMKANLPEGCLYSILLMNMFTPMIESAMDGNQLKIAKKVWITFACFCVLALGVSFFAGSSVEPVRELNTSSSATNGATAFEMPTIQEEVSL</sequence>
<reference evidence="10 11" key="1">
    <citation type="submission" date="2016-11" db="EMBL/GenBank/DDBJ databases">
        <title>Description of two novel members of the family Erysipelotrichaceae: Ileibacterium lipovorans gen. nov., sp. nov. and Dubosiella newyorkensis, gen. nov., sp. nov.</title>
        <authorList>
            <person name="Cox L.M."/>
            <person name="Sohn J."/>
            <person name="Tyrrell K.L."/>
            <person name="Citron D.M."/>
            <person name="Lawson P.A."/>
            <person name="Patel N.B."/>
            <person name="Iizumi T."/>
            <person name="Perez-Perez G.I."/>
            <person name="Goldstein E.J."/>
            <person name="Blaser M.J."/>
        </authorList>
    </citation>
    <scope>NUCLEOTIDE SEQUENCE [LARGE SCALE GENOMIC DNA]</scope>
    <source>
        <strain evidence="10 11">NYU-BL-A4</strain>
    </source>
</reference>
<evidence type="ECO:0000256" key="3">
    <source>
        <dbReference type="ARBA" id="ARBA00022630"/>
    </source>
</evidence>
<evidence type="ECO:0000256" key="5">
    <source>
        <dbReference type="ARBA" id="ARBA00022692"/>
    </source>
</evidence>
<keyword evidence="7 9" id="KW-1133">Transmembrane helix</keyword>
<feature type="transmembrane region" description="Helical" evidence="9">
    <location>
        <begin position="284"/>
        <end position="303"/>
    </location>
</feature>
<dbReference type="GeneID" id="78276493"/>
<keyword evidence="4" id="KW-0288">FMN</keyword>
<dbReference type="InterPro" id="IPR004338">
    <property type="entry name" value="NqrB/RnfD"/>
</dbReference>
<keyword evidence="2" id="KW-0597">Phosphoprotein</keyword>
<dbReference type="OrthoDB" id="9776359at2"/>
<keyword evidence="6" id="KW-1278">Translocase</keyword>
<dbReference type="RefSeq" id="WP_076342314.1">
    <property type="nucleotide sequence ID" value="NZ_CAPDDE010000036.1"/>
</dbReference>
<keyword evidence="3" id="KW-0285">Flavoprotein</keyword>
<dbReference type="GO" id="GO:0005886">
    <property type="term" value="C:plasma membrane"/>
    <property type="evidence" value="ECO:0007669"/>
    <property type="project" value="TreeGrafter"/>
</dbReference>
<dbReference type="EMBL" id="MPKA01000135">
    <property type="protein sequence ID" value="OLU44012.1"/>
    <property type="molecule type" value="Genomic_DNA"/>
</dbReference>
<feature type="transmembrane region" description="Helical" evidence="9">
    <location>
        <begin position="225"/>
        <end position="245"/>
    </location>
</feature>
<dbReference type="PANTHER" id="PTHR30578:SF0">
    <property type="entry name" value="ION-TRANSLOCATING OXIDOREDUCTASE COMPLEX SUBUNIT D"/>
    <property type="match status" value="1"/>
</dbReference>
<gene>
    <name evidence="10" type="ORF">BO225_11185</name>
</gene>
<evidence type="ECO:0000256" key="6">
    <source>
        <dbReference type="ARBA" id="ARBA00022967"/>
    </source>
</evidence>
<dbReference type="PANTHER" id="PTHR30578">
    <property type="entry name" value="ELECTRON TRANSPORT COMPLEX PROTEIN RNFD"/>
    <property type="match status" value="1"/>
</dbReference>
<evidence type="ECO:0000313" key="10">
    <source>
        <dbReference type="EMBL" id="OLU44012.1"/>
    </source>
</evidence>
<protein>
    <submittedName>
        <fullName evidence="10">NADH:ubiquinone oxidoreductase subunit RnfD</fullName>
    </submittedName>
</protein>
<feature type="transmembrane region" description="Helical" evidence="9">
    <location>
        <begin position="20"/>
        <end position="41"/>
    </location>
</feature>
<keyword evidence="5 9" id="KW-0812">Transmembrane</keyword>
<keyword evidence="11" id="KW-1185">Reference proteome</keyword>
<feature type="transmembrane region" description="Helical" evidence="9">
    <location>
        <begin position="192"/>
        <end position="213"/>
    </location>
</feature>
<accession>A0A1U7NJW7</accession>
<evidence type="ECO:0000256" key="9">
    <source>
        <dbReference type="SAM" id="Phobius"/>
    </source>
</evidence>
<dbReference type="GO" id="GO:0055085">
    <property type="term" value="P:transmembrane transport"/>
    <property type="evidence" value="ECO:0007669"/>
    <property type="project" value="InterPro"/>
</dbReference>
<organism evidence="10 11">
    <name type="scientific">Dubosiella newyorkensis</name>
    <dbReference type="NCBI Taxonomy" id="1862672"/>
    <lineage>
        <taxon>Bacteria</taxon>
        <taxon>Bacillati</taxon>
        <taxon>Bacillota</taxon>
        <taxon>Erysipelotrichia</taxon>
        <taxon>Erysipelotrichales</taxon>
        <taxon>Erysipelotrichaceae</taxon>
        <taxon>Dubosiella</taxon>
    </lineage>
</organism>
<evidence type="ECO:0000256" key="7">
    <source>
        <dbReference type="ARBA" id="ARBA00022989"/>
    </source>
</evidence>
<evidence type="ECO:0000256" key="2">
    <source>
        <dbReference type="ARBA" id="ARBA00022553"/>
    </source>
</evidence>
<comment type="caution">
    <text evidence="10">The sequence shown here is derived from an EMBL/GenBank/DDBJ whole genome shotgun (WGS) entry which is preliminary data.</text>
</comment>
<feature type="transmembrane region" description="Helical" evidence="9">
    <location>
        <begin position="309"/>
        <end position="326"/>
    </location>
</feature>
<keyword evidence="10" id="KW-0830">Ubiquinone</keyword>
<dbReference type="AlphaFoldDB" id="A0A1U7NJW7"/>
<keyword evidence="1" id="KW-0813">Transport</keyword>
<evidence type="ECO:0000256" key="4">
    <source>
        <dbReference type="ARBA" id="ARBA00022643"/>
    </source>
</evidence>
<feature type="transmembrane region" description="Helical" evidence="9">
    <location>
        <begin position="47"/>
        <end position="69"/>
    </location>
</feature>
<dbReference type="STRING" id="1862672.BO225_11185"/>
<evidence type="ECO:0000256" key="1">
    <source>
        <dbReference type="ARBA" id="ARBA00022448"/>
    </source>
</evidence>
<feature type="transmembrane region" description="Helical" evidence="9">
    <location>
        <begin position="251"/>
        <end position="272"/>
    </location>
</feature>
<feature type="transmembrane region" description="Helical" evidence="9">
    <location>
        <begin position="338"/>
        <end position="357"/>
    </location>
</feature>
<evidence type="ECO:0000256" key="8">
    <source>
        <dbReference type="ARBA" id="ARBA00023136"/>
    </source>
</evidence>
<keyword evidence="8 9" id="KW-0472">Membrane</keyword>
<dbReference type="Proteomes" id="UP000186705">
    <property type="component" value="Unassembled WGS sequence"/>
</dbReference>
<dbReference type="Pfam" id="PF03116">
    <property type="entry name" value="NQR2_RnfD_RnfE"/>
    <property type="match status" value="1"/>
</dbReference>
<feature type="transmembrane region" description="Helical" evidence="9">
    <location>
        <begin position="90"/>
        <end position="116"/>
    </location>
</feature>
<evidence type="ECO:0000313" key="11">
    <source>
        <dbReference type="Proteomes" id="UP000186705"/>
    </source>
</evidence>
<name>A0A1U7NJW7_9FIRM</name>
<proteinExistence type="predicted"/>